<protein>
    <submittedName>
        <fullName evidence="1">Uncharacterized protein</fullName>
    </submittedName>
</protein>
<name>A0A084Y291_9PROT</name>
<gene>
    <name evidence="1" type="ORF">CAPSK01_001690</name>
</gene>
<proteinExistence type="predicted"/>
<reference evidence="1 2" key="1">
    <citation type="submission" date="2014-07" db="EMBL/GenBank/DDBJ databases">
        <title>Expanding our view of genomic diversity in Candidatus Accumulibacter clades.</title>
        <authorList>
            <person name="Skennerton C.T."/>
            <person name="Barr J.J."/>
            <person name="Slater F.R."/>
            <person name="Bond P.L."/>
            <person name="Tyson G.W."/>
        </authorList>
    </citation>
    <scope>NUCLEOTIDE SEQUENCE [LARGE SCALE GENOMIC DNA]</scope>
    <source>
        <strain evidence="2">SK-01</strain>
    </source>
</reference>
<dbReference type="EMBL" id="JDSS02000019">
    <property type="protein sequence ID" value="KFB68835.1"/>
    <property type="molecule type" value="Genomic_DNA"/>
</dbReference>
<organism evidence="1 2">
    <name type="scientific">Candidatus Accumulibacter vicinus</name>
    <dbReference type="NCBI Taxonomy" id="2954382"/>
    <lineage>
        <taxon>Bacteria</taxon>
        <taxon>Pseudomonadati</taxon>
        <taxon>Pseudomonadota</taxon>
        <taxon>Betaproteobacteria</taxon>
        <taxon>Candidatus Accumulibacter</taxon>
    </lineage>
</organism>
<evidence type="ECO:0000313" key="1">
    <source>
        <dbReference type="EMBL" id="KFB68835.1"/>
    </source>
</evidence>
<sequence>MPTPAASASLPRLLSAKVRHTWLTLMITPCSSSTAIESHCESISECMRPPAESVLATAASARSLSGCAGSRSRLPVDLGAGRAKGHRRPSCCRPRG</sequence>
<dbReference type="Proteomes" id="UP000019812">
    <property type="component" value="Unassembled WGS sequence"/>
</dbReference>
<evidence type="ECO:0000313" key="2">
    <source>
        <dbReference type="Proteomes" id="UP000019812"/>
    </source>
</evidence>
<dbReference type="AlphaFoldDB" id="A0A084Y291"/>
<accession>A0A084Y291</accession>
<comment type="caution">
    <text evidence="1">The sequence shown here is derived from an EMBL/GenBank/DDBJ whole genome shotgun (WGS) entry which is preliminary data.</text>
</comment>